<dbReference type="Proteomes" id="UP000824998">
    <property type="component" value="Unassembled WGS sequence"/>
</dbReference>
<feature type="region of interest" description="Disordered" evidence="1">
    <location>
        <begin position="158"/>
        <end position="199"/>
    </location>
</feature>
<feature type="compositionally biased region" description="Basic and acidic residues" evidence="1">
    <location>
        <begin position="80"/>
        <end position="91"/>
    </location>
</feature>
<dbReference type="OrthoDB" id="3554309at2759"/>
<evidence type="ECO:0000313" key="2">
    <source>
        <dbReference type="EMBL" id="KAG9232845.1"/>
    </source>
</evidence>
<protein>
    <submittedName>
        <fullName evidence="2">Uncharacterized protein</fullName>
    </submittedName>
</protein>
<dbReference type="EMBL" id="MU251527">
    <property type="protein sequence ID" value="KAG9232845.1"/>
    <property type="molecule type" value="Genomic_DNA"/>
</dbReference>
<sequence>MPPPSASVPCAQGSTGPSHNSKSASAQFADGGFFEQGPTASTAPYDDFVLYPDDPPFIDEEASIHANHGSIYEAGPDDSETPKPSRIPWEDPIRQQDVHVGLVAPGNHTVYRQVDSDRPSLFAQFQRVSPVEHDPLDQWLVQPWGHELRAMLFESLPRSRGDDQDSIRLSPEPVSLPPSLPRHRKSKSGSNRSGRRRKH</sequence>
<proteinExistence type="predicted"/>
<gene>
    <name evidence="2" type="ORF">BJ875DRAFT_485679</name>
</gene>
<organism evidence="2 3">
    <name type="scientific">Amylocarpus encephaloides</name>
    <dbReference type="NCBI Taxonomy" id="45428"/>
    <lineage>
        <taxon>Eukaryota</taxon>
        <taxon>Fungi</taxon>
        <taxon>Dikarya</taxon>
        <taxon>Ascomycota</taxon>
        <taxon>Pezizomycotina</taxon>
        <taxon>Leotiomycetes</taxon>
        <taxon>Helotiales</taxon>
        <taxon>Helotiales incertae sedis</taxon>
        <taxon>Amylocarpus</taxon>
    </lineage>
</organism>
<accession>A0A9P8C462</accession>
<feature type="region of interest" description="Disordered" evidence="1">
    <location>
        <begin position="1"/>
        <end position="91"/>
    </location>
</feature>
<evidence type="ECO:0000256" key="1">
    <source>
        <dbReference type="SAM" id="MobiDB-lite"/>
    </source>
</evidence>
<evidence type="ECO:0000313" key="3">
    <source>
        <dbReference type="Proteomes" id="UP000824998"/>
    </source>
</evidence>
<keyword evidence="3" id="KW-1185">Reference proteome</keyword>
<dbReference type="AlphaFoldDB" id="A0A9P8C462"/>
<name>A0A9P8C462_9HELO</name>
<feature type="compositionally biased region" description="Basic residues" evidence="1">
    <location>
        <begin position="181"/>
        <end position="199"/>
    </location>
</feature>
<feature type="compositionally biased region" description="Polar residues" evidence="1">
    <location>
        <begin position="12"/>
        <end position="26"/>
    </location>
</feature>
<comment type="caution">
    <text evidence="2">The sequence shown here is derived from an EMBL/GenBank/DDBJ whole genome shotgun (WGS) entry which is preliminary data.</text>
</comment>
<reference evidence="2" key="1">
    <citation type="journal article" date="2021" name="IMA Fungus">
        <title>Genomic characterization of three marine fungi, including Emericellopsis atlantica sp. nov. with signatures of a generalist lifestyle and marine biomass degradation.</title>
        <authorList>
            <person name="Hagestad O.C."/>
            <person name="Hou L."/>
            <person name="Andersen J.H."/>
            <person name="Hansen E.H."/>
            <person name="Altermark B."/>
            <person name="Li C."/>
            <person name="Kuhnert E."/>
            <person name="Cox R.J."/>
            <person name="Crous P.W."/>
            <person name="Spatafora J.W."/>
            <person name="Lail K."/>
            <person name="Amirebrahimi M."/>
            <person name="Lipzen A."/>
            <person name="Pangilinan J."/>
            <person name="Andreopoulos W."/>
            <person name="Hayes R.D."/>
            <person name="Ng V."/>
            <person name="Grigoriev I.V."/>
            <person name="Jackson S.A."/>
            <person name="Sutton T.D.S."/>
            <person name="Dobson A.D.W."/>
            <person name="Rama T."/>
        </authorList>
    </citation>
    <scope>NUCLEOTIDE SEQUENCE</scope>
    <source>
        <strain evidence="2">TRa018bII</strain>
    </source>
</reference>